<dbReference type="EMBL" id="OV725083">
    <property type="protein sequence ID" value="CAH1407398.1"/>
    <property type="molecule type" value="Genomic_DNA"/>
</dbReference>
<name>A0A9P0HQZ0_NEZVI</name>
<reference evidence="1" key="1">
    <citation type="submission" date="2022-01" db="EMBL/GenBank/DDBJ databases">
        <authorList>
            <person name="King R."/>
        </authorList>
    </citation>
    <scope>NUCLEOTIDE SEQUENCE</scope>
</reference>
<organism evidence="1 2">
    <name type="scientific">Nezara viridula</name>
    <name type="common">Southern green stink bug</name>
    <name type="synonym">Cimex viridulus</name>
    <dbReference type="NCBI Taxonomy" id="85310"/>
    <lineage>
        <taxon>Eukaryota</taxon>
        <taxon>Metazoa</taxon>
        <taxon>Ecdysozoa</taxon>
        <taxon>Arthropoda</taxon>
        <taxon>Hexapoda</taxon>
        <taxon>Insecta</taxon>
        <taxon>Pterygota</taxon>
        <taxon>Neoptera</taxon>
        <taxon>Paraneoptera</taxon>
        <taxon>Hemiptera</taxon>
        <taxon>Heteroptera</taxon>
        <taxon>Panheteroptera</taxon>
        <taxon>Pentatomomorpha</taxon>
        <taxon>Pentatomoidea</taxon>
        <taxon>Pentatomidae</taxon>
        <taxon>Pentatominae</taxon>
        <taxon>Nezara</taxon>
    </lineage>
</organism>
<evidence type="ECO:0000313" key="2">
    <source>
        <dbReference type="Proteomes" id="UP001152798"/>
    </source>
</evidence>
<keyword evidence="2" id="KW-1185">Reference proteome</keyword>
<proteinExistence type="predicted"/>
<sequence length="75" mass="8297">MSGSMRHLSTAAGIDPVTDDMPERFAPNGACQIKCSGFLRSKWTGLIRSADAWGNDVKAKRGYNANCLRLTFIRY</sequence>
<evidence type="ECO:0000313" key="1">
    <source>
        <dbReference type="EMBL" id="CAH1407398.1"/>
    </source>
</evidence>
<dbReference type="Proteomes" id="UP001152798">
    <property type="component" value="Chromosome 7"/>
</dbReference>
<gene>
    <name evidence="1" type="ORF">NEZAVI_LOCUS15118</name>
</gene>
<dbReference type="AlphaFoldDB" id="A0A9P0HQZ0"/>
<accession>A0A9P0HQZ0</accession>
<protein>
    <submittedName>
        <fullName evidence="1">Uncharacterized protein</fullName>
    </submittedName>
</protein>